<dbReference type="EMBL" id="CP099418">
    <property type="protein sequence ID" value="USW47193.1"/>
    <property type="molecule type" value="Genomic_DNA"/>
</dbReference>
<evidence type="ECO:0000256" key="2">
    <source>
        <dbReference type="ARBA" id="ARBA00023242"/>
    </source>
</evidence>
<evidence type="ECO:0000256" key="3">
    <source>
        <dbReference type="SAM" id="MobiDB-lite"/>
    </source>
</evidence>
<dbReference type="InterPro" id="IPR046347">
    <property type="entry name" value="bZIP_sf"/>
</dbReference>
<dbReference type="CDD" id="cd14688">
    <property type="entry name" value="bZIP_YAP"/>
    <property type="match status" value="1"/>
</dbReference>
<sequence>MALARDWSAAVLDELPKEHHFFEVQRISDEIWPWEFGTSEHAQRSMPQFLSPSYTQWESESQEAHDGTISSEPKPCTPPSTLEETLTESVLSKAPTPEKGTSRGMRRKEQNRASQRAYRDRQRNKIVELQTQVLALKAQIAKLQERNEMLEAAFLRDRSLYVPAKNSIS</sequence>
<dbReference type="InterPro" id="IPR004827">
    <property type="entry name" value="bZIP"/>
</dbReference>
<dbReference type="PANTHER" id="PTHR40621:SF6">
    <property type="entry name" value="AP-1-LIKE TRANSCRIPTION FACTOR YAP1-RELATED"/>
    <property type="match status" value="1"/>
</dbReference>
<name>A0A9Q9EFG1_9PEZI</name>
<accession>A0A9Q9EFG1</accession>
<dbReference type="GO" id="GO:0090575">
    <property type="term" value="C:RNA polymerase II transcription regulator complex"/>
    <property type="evidence" value="ECO:0007669"/>
    <property type="project" value="TreeGrafter"/>
</dbReference>
<evidence type="ECO:0000256" key="1">
    <source>
        <dbReference type="ARBA" id="ARBA00004123"/>
    </source>
</evidence>
<gene>
    <name evidence="5" type="ORF">Slin15195_G005120</name>
</gene>
<feature type="region of interest" description="Disordered" evidence="3">
    <location>
        <begin position="54"/>
        <end position="121"/>
    </location>
</feature>
<protein>
    <submittedName>
        <fullName evidence="5">Basic-leucine zipper domain-containing protein</fullName>
    </submittedName>
</protein>
<evidence type="ECO:0000259" key="4">
    <source>
        <dbReference type="PROSITE" id="PS50217"/>
    </source>
</evidence>
<dbReference type="SUPFAM" id="SSF57959">
    <property type="entry name" value="Leucine zipper domain"/>
    <property type="match status" value="1"/>
</dbReference>
<dbReference type="OrthoDB" id="3639912at2759"/>
<feature type="domain" description="BZIP" evidence="4">
    <location>
        <begin position="101"/>
        <end position="151"/>
    </location>
</feature>
<evidence type="ECO:0000313" key="6">
    <source>
        <dbReference type="Proteomes" id="UP001056384"/>
    </source>
</evidence>
<reference evidence="5" key="1">
    <citation type="submission" date="2022-06" db="EMBL/GenBank/DDBJ databases">
        <title>Complete genome sequences of two strains of the flax pathogen Septoria linicola.</title>
        <authorList>
            <person name="Lapalu N."/>
            <person name="Simon A."/>
            <person name="Demenou B."/>
            <person name="Paumier D."/>
            <person name="Guillot M.-P."/>
            <person name="Gout L."/>
            <person name="Valade R."/>
        </authorList>
    </citation>
    <scope>NUCLEOTIDE SEQUENCE</scope>
    <source>
        <strain evidence="5">SE15195</strain>
    </source>
</reference>
<dbReference type="GO" id="GO:0001228">
    <property type="term" value="F:DNA-binding transcription activator activity, RNA polymerase II-specific"/>
    <property type="evidence" value="ECO:0007669"/>
    <property type="project" value="TreeGrafter"/>
</dbReference>
<dbReference type="Gene3D" id="1.20.5.170">
    <property type="match status" value="1"/>
</dbReference>
<dbReference type="SMART" id="SM00338">
    <property type="entry name" value="BRLZ"/>
    <property type="match status" value="1"/>
</dbReference>
<keyword evidence="6" id="KW-1185">Reference proteome</keyword>
<dbReference type="PROSITE" id="PS00036">
    <property type="entry name" value="BZIP_BASIC"/>
    <property type="match status" value="1"/>
</dbReference>
<feature type="compositionally biased region" description="Low complexity" evidence="3">
    <location>
        <begin position="80"/>
        <end position="92"/>
    </location>
</feature>
<evidence type="ECO:0000313" key="5">
    <source>
        <dbReference type="EMBL" id="USW47193.1"/>
    </source>
</evidence>
<feature type="compositionally biased region" description="Basic and acidic residues" evidence="3">
    <location>
        <begin position="107"/>
        <end position="121"/>
    </location>
</feature>
<dbReference type="GO" id="GO:0000976">
    <property type="term" value="F:transcription cis-regulatory region binding"/>
    <property type="evidence" value="ECO:0007669"/>
    <property type="project" value="InterPro"/>
</dbReference>
<dbReference type="Proteomes" id="UP001056384">
    <property type="component" value="Chromosome 1"/>
</dbReference>
<proteinExistence type="predicted"/>
<keyword evidence="2" id="KW-0539">Nucleus</keyword>
<comment type="subcellular location">
    <subcellularLocation>
        <location evidence="1">Nucleus</location>
    </subcellularLocation>
</comment>
<dbReference type="Pfam" id="PF00170">
    <property type="entry name" value="bZIP_1"/>
    <property type="match status" value="1"/>
</dbReference>
<dbReference type="InterPro" id="IPR050936">
    <property type="entry name" value="AP-1-like"/>
</dbReference>
<dbReference type="AlphaFoldDB" id="A0A9Q9EFG1"/>
<organism evidence="5 6">
    <name type="scientific">Septoria linicola</name>
    <dbReference type="NCBI Taxonomy" id="215465"/>
    <lineage>
        <taxon>Eukaryota</taxon>
        <taxon>Fungi</taxon>
        <taxon>Dikarya</taxon>
        <taxon>Ascomycota</taxon>
        <taxon>Pezizomycotina</taxon>
        <taxon>Dothideomycetes</taxon>
        <taxon>Dothideomycetidae</taxon>
        <taxon>Mycosphaerellales</taxon>
        <taxon>Mycosphaerellaceae</taxon>
        <taxon>Septoria</taxon>
    </lineage>
</organism>
<dbReference type="PANTHER" id="PTHR40621">
    <property type="entry name" value="TRANSCRIPTION FACTOR KAPC-RELATED"/>
    <property type="match status" value="1"/>
</dbReference>
<dbReference type="PROSITE" id="PS50217">
    <property type="entry name" value="BZIP"/>
    <property type="match status" value="1"/>
</dbReference>